<feature type="transmembrane region" description="Helical" evidence="11">
    <location>
        <begin position="413"/>
        <end position="435"/>
    </location>
</feature>
<protein>
    <recommendedName>
        <fullName evidence="11">GPI mannosyltransferase 2</fullName>
        <ecNumber evidence="11">2.4.1.-</ecNumber>
    </recommendedName>
</protein>
<gene>
    <name evidence="13" type="ORF">M6B38_152265</name>
</gene>
<dbReference type="PANTHER" id="PTHR12468">
    <property type="entry name" value="GPI MANNOSYLTRANSFERASE 2"/>
    <property type="match status" value="1"/>
</dbReference>
<evidence type="ECO:0000313" key="13">
    <source>
        <dbReference type="EMBL" id="KAJ6812022.1"/>
    </source>
</evidence>
<dbReference type="Proteomes" id="UP001140949">
    <property type="component" value="Unassembled WGS sequence"/>
</dbReference>
<keyword evidence="10 11" id="KW-0472">Membrane</keyword>
<evidence type="ECO:0000256" key="1">
    <source>
        <dbReference type="ARBA" id="ARBA00004477"/>
    </source>
</evidence>
<name>A0AAX6F6I4_IRIPA</name>
<feature type="region of interest" description="Disordered" evidence="12">
    <location>
        <begin position="365"/>
        <end position="392"/>
    </location>
</feature>
<evidence type="ECO:0000313" key="14">
    <source>
        <dbReference type="Proteomes" id="UP001140949"/>
    </source>
</evidence>
<comment type="caution">
    <text evidence="11">Lacks conserved residue(s) required for the propagation of feature annotation.</text>
</comment>
<dbReference type="Pfam" id="PF04188">
    <property type="entry name" value="Mannosyl_trans2"/>
    <property type="match status" value="1"/>
</dbReference>
<keyword evidence="4 11" id="KW-0337">GPI-anchor biosynthesis</keyword>
<reference evidence="13" key="2">
    <citation type="submission" date="2023-04" db="EMBL/GenBank/DDBJ databases">
        <authorList>
            <person name="Bruccoleri R.E."/>
            <person name="Oakeley E.J."/>
            <person name="Faust A.-M."/>
            <person name="Dessus-Babus S."/>
            <person name="Altorfer M."/>
            <person name="Burckhardt D."/>
            <person name="Oertli M."/>
            <person name="Naumann U."/>
            <person name="Petersen F."/>
            <person name="Wong J."/>
        </authorList>
    </citation>
    <scope>NUCLEOTIDE SEQUENCE</scope>
    <source>
        <strain evidence="13">GSM-AAB239-AS_SAM_17_03QT</strain>
        <tissue evidence="13">Leaf</tissue>
    </source>
</reference>
<keyword evidence="5 11" id="KW-0328">Glycosyltransferase</keyword>
<dbReference type="GO" id="GO:0005789">
    <property type="term" value="C:endoplasmic reticulum membrane"/>
    <property type="evidence" value="ECO:0007669"/>
    <property type="project" value="UniProtKB-SubCell"/>
</dbReference>
<dbReference type="AlphaFoldDB" id="A0AAX6F6I4"/>
<keyword evidence="8 11" id="KW-0256">Endoplasmic reticulum</keyword>
<evidence type="ECO:0000256" key="6">
    <source>
        <dbReference type="ARBA" id="ARBA00022679"/>
    </source>
</evidence>
<organism evidence="13 14">
    <name type="scientific">Iris pallida</name>
    <name type="common">Sweet iris</name>
    <dbReference type="NCBI Taxonomy" id="29817"/>
    <lineage>
        <taxon>Eukaryota</taxon>
        <taxon>Viridiplantae</taxon>
        <taxon>Streptophyta</taxon>
        <taxon>Embryophyta</taxon>
        <taxon>Tracheophyta</taxon>
        <taxon>Spermatophyta</taxon>
        <taxon>Magnoliopsida</taxon>
        <taxon>Liliopsida</taxon>
        <taxon>Asparagales</taxon>
        <taxon>Iridaceae</taxon>
        <taxon>Iridoideae</taxon>
        <taxon>Irideae</taxon>
        <taxon>Iris</taxon>
    </lineage>
</organism>
<feature type="transmembrane region" description="Helical" evidence="11">
    <location>
        <begin position="118"/>
        <end position="144"/>
    </location>
</feature>
<evidence type="ECO:0000256" key="12">
    <source>
        <dbReference type="SAM" id="MobiDB-lite"/>
    </source>
</evidence>
<dbReference type="GO" id="GO:0004376">
    <property type="term" value="F:GPI mannosyltransferase activity"/>
    <property type="evidence" value="ECO:0007669"/>
    <property type="project" value="InterPro"/>
</dbReference>
<evidence type="ECO:0000256" key="10">
    <source>
        <dbReference type="ARBA" id="ARBA00023136"/>
    </source>
</evidence>
<reference evidence="13" key="1">
    <citation type="journal article" date="2023" name="GigaByte">
        <title>Genome assembly of the bearded iris, Iris pallida Lam.</title>
        <authorList>
            <person name="Bruccoleri R.E."/>
            <person name="Oakeley E.J."/>
            <person name="Faust A.M.E."/>
            <person name="Altorfer M."/>
            <person name="Dessus-Babus S."/>
            <person name="Burckhardt D."/>
            <person name="Oertli M."/>
            <person name="Naumann U."/>
            <person name="Petersen F."/>
            <person name="Wong J."/>
        </authorList>
    </citation>
    <scope>NUCLEOTIDE SEQUENCE</scope>
    <source>
        <strain evidence="13">GSM-AAB239-AS_SAM_17_03QT</strain>
    </source>
</reference>
<feature type="transmembrane region" description="Helical" evidence="11">
    <location>
        <begin position="469"/>
        <end position="489"/>
    </location>
</feature>
<evidence type="ECO:0000256" key="2">
    <source>
        <dbReference type="ARBA" id="ARBA00004687"/>
    </source>
</evidence>
<comment type="caution">
    <text evidence="13">The sequence shown here is derived from an EMBL/GenBank/DDBJ whole genome shotgun (WGS) entry which is preliminary data.</text>
</comment>
<evidence type="ECO:0000256" key="7">
    <source>
        <dbReference type="ARBA" id="ARBA00022692"/>
    </source>
</evidence>
<dbReference type="PANTHER" id="PTHR12468:SF2">
    <property type="entry name" value="GPI MANNOSYLTRANSFERASE 2"/>
    <property type="match status" value="1"/>
</dbReference>
<comment type="similarity">
    <text evidence="3 11">Belongs to the PIGV family.</text>
</comment>
<feature type="transmembrane region" description="Helical" evidence="11">
    <location>
        <begin position="12"/>
        <end position="32"/>
    </location>
</feature>
<evidence type="ECO:0000256" key="11">
    <source>
        <dbReference type="RuleBase" id="RU363112"/>
    </source>
</evidence>
<dbReference type="InterPro" id="IPR007315">
    <property type="entry name" value="PIG-V/Gpi18"/>
</dbReference>
<evidence type="ECO:0000256" key="4">
    <source>
        <dbReference type="ARBA" id="ARBA00022502"/>
    </source>
</evidence>
<feature type="transmembrane region" description="Helical" evidence="11">
    <location>
        <begin position="189"/>
        <end position="208"/>
    </location>
</feature>
<sequence length="492" mass="54914">MAKTINHEPSVLRVAVLSRLLVVALILLWRSLFDPYDTSAALNPPCLGQSRPSVAPIGRRWAGIAGAIERSVVWDSVYFVRAAECGYEYEQSYAFLPLLPVSVAALSNSVFSPLVPFIGYRAVLALSGYVLNNVAFVLAAVYFYRLSVLILKDTTAALRASVLFCFNPASIFYSSIYSESLYALSSIGGVYYLFSGANSVAVLLLALSGAARSNGAINAGYICFEGIIRAYVAINQKKRPWLAVQAIIAAIARSICIFAPFIAFQAYGYFNICRGGTSDDLSPWCKSRIPLLYSYLQSHYWGVGFLKYFQLKQLPNFLLASTMLSLSVGSIKEYMSFLPIAFQSLRNEKTLARILEYNQISDAQSKGRRSSKTPEGDHIVRRRRQENKEEGSLQDMNPLRGVTYDLSQGYHSVFVLPFVLHLAFMTFTAFFVMHVQVSTRFLSASPPIYWFASYLLVSPSLTSRRISYLICVYFIAYILLGTLLFSNFYPFT</sequence>
<keyword evidence="9 11" id="KW-1133">Transmembrane helix</keyword>
<keyword evidence="7 11" id="KW-0812">Transmembrane</keyword>
<comment type="function">
    <text evidence="11">Mannosyltransferase involved in glycosylphosphatidylinositol-anchor biosynthesis.</text>
</comment>
<accession>A0AAX6F6I4</accession>
<dbReference type="GO" id="GO:0000009">
    <property type="term" value="F:alpha-1,6-mannosyltransferase activity"/>
    <property type="evidence" value="ECO:0007669"/>
    <property type="project" value="InterPro"/>
</dbReference>
<comment type="subcellular location">
    <subcellularLocation>
        <location evidence="1 11">Endoplasmic reticulum membrane</location>
        <topology evidence="1 11">Multi-pass membrane protein</topology>
    </subcellularLocation>
</comment>
<dbReference type="GO" id="GO:0006506">
    <property type="term" value="P:GPI anchor biosynthetic process"/>
    <property type="evidence" value="ECO:0007669"/>
    <property type="project" value="UniProtKB-KW"/>
</dbReference>
<evidence type="ECO:0000256" key="3">
    <source>
        <dbReference type="ARBA" id="ARBA00008698"/>
    </source>
</evidence>
<feature type="transmembrane region" description="Helical" evidence="11">
    <location>
        <begin position="156"/>
        <end position="177"/>
    </location>
</feature>
<keyword evidence="6 11" id="KW-0808">Transferase</keyword>
<dbReference type="EC" id="2.4.1.-" evidence="11"/>
<dbReference type="EMBL" id="JANAVB010031416">
    <property type="protein sequence ID" value="KAJ6812022.1"/>
    <property type="molecule type" value="Genomic_DNA"/>
</dbReference>
<feature type="transmembrane region" description="Helical" evidence="11">
    <location>
        <begin position="240"/>
        <end position="264"/>
    </location>
</feature>
<dbReference type="GO" id="GO:0031501">
    <property type="term" value="C:mannosyltransferase complex"/>
    <property type="evidence" value="ECO:0007669"/>
    <property type="project" value="TreeGrafter"/>
</dbReference>
<proteinExistence type="inferred from homology"/>
<evidence type="ECO:0000256" key="8">
    <source>
        <dbReference type="ARBA" id="ARBA00022824"/>
    </source>
</evidence>
<comment type="pathway">
    <text evidence="2 11">Glycolipid biosynthesis; glycosylphosphatidylinositol-anchor biosynthesis.</text>
</comment>
<keyword evidence="14" id="KW-1185">Reference proteome</keyword>
<evidence type="ECO:0000256" key="5">
    <source>
        <dbReference type="ARBA" id="ARBA00022676"/>
    </source>
</evidence>
<evidence type="ECO:0000256" key="9">
    <source>
        <dbReference type="ARBA" id="ARBA00022989"/>
    </source>
</evidence>